<dbReference type="GeneID" id="19403928"/>
<reference evidence="1 2" key="1">
    <citation type="journal article" date="2012" name="PLoS Pathog.">
        <title>Diverse lifestyles and strategies of plant pathogenesis encoded in the genomes of eighteen Dothideomycetes fungi.</title>
        <authorList>
            <person name="Ohm R.A."/>
            <person name="Feau N."/>
            <person name="Henrissat B."/>
            <person name="Schoch C.L."/>
            <person name="Horwitz B.A."/>
            <person name="Barry K.W."/>
            <person name="Condon B.J."/>
            <person name="Copeland A.C."/>
            <person name="Dhillon B."/>
            <person name="Glaser F."/>
            <person name="Hesse C.N."/>
            <person name="Kosti I."/>
            <person name="LaButti K."/>
            <person name="Lindquist E.A."/>
            <person name="Lucas S."/>
            <person name="Salamov A.A."/>
            <person name="Bradshaw R.E."/>
            <person name="Ciuffetti L."/>
            <person name="Hamelin R.C."/>
            <person name="Kema G.H.J."/>
            <person name="Lawrence C."/>
            <person name="Scott J.A."/>
            <person name="Spatafora J.W."/>
            <person name="Turgeon B.G."/>
            <person name="de Wit P.J.G.M."/>
            <person name="Zhong S."/>
            <person name="Goodwin S.B."/>
            <person name="Grigoriev I.V."/>
        </authorList>
    </citation>
    <scope>NUCLEOTIDE SEQUENCE [LARGE SCALE GENOMIC DNA]</scope>
    <source>
        <strain evidence="2">28A</strain>
    </source>
</reference>
<sequence>MHYHYSTWIRAARLNVGVACLVKPLHAPVHVVGGGFGYPTKETGSSVVPSEDYSSWGLSSHTCPGWTRSIGGCGCTTGPWTCSPPPPLRPRGILDRPSGNSHLVWIHFHPHVPCRILISISDMRQWSGMCVCTRLARVQMLYTAPTALALRQLCKEKPYSHTDTWMAAIAMAAWELCRMSSKIEIAAKASGNQLAWAVVLQGCWAMPPAPCPSPRLEGLAPGPPAAPCPIGQHPAEHVPSGHFQPLAKLAVSSPRIHLWPASPLALPQSRSTWETDAACRPVVSRLSVFVSLSLSLFCGTVWTACGNPLPSNHDKRRRLYTSLTPISLHAMHLPGAPLRTSLATLTLGFLAQQDKTAFAP</sequence>
<evidence type="ECO:0000313" key="2">
    <source>
        <dbReference type="Proteomes" id="UP000016935"/>
    </source>
</evidence>
<keyword evidence="2" id="KW-1185">Reference proteome</keyword>
<name>R0I8X1_EXST2</name>
<reference evidence="1 2" key="2">
    <citation type="journal article" date="2013" name="PLoS Genet.">
        <title>Comparative genome structure, secondary metabolite, and effector coding capacity across Cochliobolus pathogens.</title>
        <authorList>
            <person name="Condon B.J."/>
            <person name="Leng Y."/>
            <person name="Wu D."/>
            <person name="Bushley K.E."/>
            <person name="Ohm R.A."/>
            <person name="Otillar R."/>
            <person name="Martin J."/>
            <person name="Schackwitz W."/>
            <person name="Grimwood J."/>
            <person name="MohdZainudin N."/>
            <person name="Xue C."/>
            <person name="Wang R."/>
            <person name="Manning V.A."/>
            <person name="Dhillon B."/>
            <person name="Tu Z.J."/>
            <person name="Steffenson B.J."/>
            <person name="Salamov A."/>
            <person name="Sun H."/>
            <person name="Lowry S."/>
            <person name="LaButti K."/>
            <person name="Han J."/>
            <person name="Copeland A."/>
            <person name="Lindquist E."/>
            <person name="Barry K."/>
            <person name="Schmutz J."/>
            <person name="Baker S.E."/>
            <person name="Ciuffetti L.M."/>
            <person name="Grigoriev I.V."/>
            <person name="Zhong S."/>
            <person name="Turgeon B.G."/>
        </authorList>
    </citation>
    <scope>NUCLEOTIDE SEQUENCE [LARGE SCALE GENOMIC DNA]</scope>
    <source>
        <strain evidence="2">28A</strain>
    </source>
</reference>
<dbReference type="RefSeq" id="XP_008030094.1">
    <property type="nucleotide sequence ID" value="XM_008031903.1"/>
</dbReference>
<dbReference type="EMBL" id="KB908855">
    <property type="protein sequence ID" value="EOA81846.1"/>
    <property type="molecule type" value="Genomic_DNA"/>
</dbReference>
<organism evidence="1 2">
    <name type="scientific">Exserohilum turcicum (strain 28A)</name>
    <name type="common">Northern leaf blight fungus</name>
    <name type="synonym">Setosphaeria turcica</name>
    <dbReference type="NCBI Taxonomy" id="671987"/>
    <lineage>
        <taxon>Eukaryota</taxon>
        <taxon>Fungi</taxon>
        <taxon>Dikarya</taxon>
        <taxon>Ascomycota</taxon>
        <taxon>Pezizomycotina</taxon>
        <taxon>Dothideomycetes</taxon>
        <taxon>Pleosporomycetidae</taxon>
        <taxon>Pleosporales</taxon>
        <taxon>Pleosporineae</taxon>
        <taxon>Pleosporaceae</taxon>
        <taxon>Exserohilum</taxon>
    </lineage>
</organism>
<accession>R0I8X1</accession>
<protein>
    <submittedName>
        <fullName evidence="1">Uncharacterized protein</fullName>
    </submittedName>
</protein>
<dbReference type="AlphaFoldDB" id="R0I8X1"/>
<dbReference type="Proteomes" id="UP000016935">
    <property type="component" value="Unassembled WGS sequence"/>
</dbReference>
<gene>
    <name evidence="1" type="ORF">SETTUDRAFT_34616</name>
</gene>
<proteinExistence type="predicted"/>
<dbReference type="HOGENOM" id="CLU_769793_0_0_1"/>
<evidence type="ECO:0000313" key="1">
    <source>
        <dbReference type="EMBL" id="EOA81846.1"/>
    </source>
</evidence>